<evidence type="ECO:0000313" key="1">
    <source>
        <dbReference type="EMBL" id="OFV67746.1"/>
    </source>
</evidence>
<dbReference type="AlphaFoldDB" id="A0A1F2PAT7"/>
<dbReference type="Proteomes" id="UP000186940">
    <property type="component" value="Unassembled WGS sequence"/>
</dbReference>
<evidence type="ECO:0000313" key="2">
    <source>
        <dbReference type="Proteomes" id="UP000186940"/>
    </source>
</evidence>
<comment type="caution">
    <text evidence="1">The sequence shown here is derived from an EMBL/GenBank/DDBJ whole genome shotgun (WGS) entry which is preliminary data.</text>
</comment>
<gene>
    <name evidence="1" type="ORF">SCAL_001121</name>
</gene>
<proteinExistence type="predicted"/>
<name>A0A1F2PAT7_9EURY</name>
<keyword evidence="2" id="KW-1185">Reference proteome</keyword>
<sequence length="121" mass="13572">MPVAAAGEDWKTNSIDIERINIELGEEHATVSVDYQMHGVMLLYVFILGGKMIEPALNTLIVNGDKVEITSITREHAKFNVTLNSSASTIRFSQRVPHVTIKYPDQRRFTFSNTQAIPLVL</sequence>
<dbReference type="EMBL" id="LYOS01000003">
    <property type="protein sequence ID" value="OFV67746.1"/>
    <property type="molecule type" value="Genomic_DNA"/>
</dbReference>
<accession>A0A1F2PAT7</accession>
<protein>
    <submittedName>
        <fullName evidence="1">Uncharacterized protein</fullName>
    </submittedName>
</protein>
<organism evidence="1 2">
    <name type="scientific">Candidatus Syntropharchaeum caldarium</name>
    <dbReference type="NCBI Taxonomy" id="1838285"/>
    <lineage>
        <taxon>Archaea</taxon>
        <taxon>Methanobacteriati</taxon>
        <taxon>Methanobacteriota</taxon>
        <taxon>Stenosarchaea group</taxon>
        <taxon>Methanomicrobia</taxon>
        <taxon>Methanosarcinales</taxon>
        <taxon>ANME-2 cluster</taxon>
        <taxon>Candidatus Syntropharchaeum</taxon>
    </lineage>
</organism>
<reference evidence="1" key="1">
    <citation type="submission" date="2016-05" db="EMBL/GenBank/DDBJ databases">
        <title>Microbial consortia oxidize butane by reversing methanogenesis.</title>
        <authorList>
            <person name="Laso-Perez R."/>
            <person name="Richter M."/>
            <person name="Wegener G."/>
            <person name="Musat F."/>
        </authorList>
    </citation>
    <scope>NUCLEOTIDE SEQUENCE [LARGE SCALE GENOMIC DNA]</scope>
    <source>
        <strain evidence="1">BOX2</strain>
    </source>
</reference>